<organism evidence="7 8">
    <name type="scientific">Mycobacterium innocens</name>
    <dbReference type="NCBI Taxonomy" id="2341083"/>
    <lineage>
        <taxon>Bacteria</taxon>
        <taxon>Bacillati</taxon>
        <taxon>Actinomycetota</taxon>
        <taxon>Actinomycetes</taxon>
        <taxon>Mycobacteriales</taxon>
        <taxon>Mycobacteriaceae</taxon>
        <taxon>Mycobacterium</taxon>
    </lineage>
</organism>
<dbReference type="InterPro" id="IPR023772">
    <property type="entry name" value="DNA-bd_HTH_TetR-type_CS"/>
</dbReference>
<dbReference type="PROSITE" id="PS01081">
    <property type="entry name" value="HTH_TETR_1"/>
    <property type="match status" value="1"/>
</dbReference>
<gene>
    <name evidence="7" type="ORF">LAUMK13_03235</name>
</gene>
<dbReference type="SUPFAM" id="SSF46689">
    <property type="entry name" value="Homeodomain-like"/>
    <property type="match status" value="1"/>
</dbReference>
<keyword evidence="8" id="KW-1185">Reference proteome</keyword>
<feature type="region of interest" description="Disordered" evidence="5">
    <location>
        <begin position="1"/>
        <end position="24"/>
    </location>
</feature>
<evidence type="ECO:0000259" key="6">
    <source>
        <dbReference type="PROSITE" id="PS50977"/>
    </source>
</evidence>
<accession>A0A498Q632</accession>
<keyword evidence="2 4" id="KW-0238">DNA-binding</keyword>
<dbReference type="InterPro" id="IPR050109">
    <property type="entry name" value="HTH-type_TetR-like_transc_reg"/>
</dbReference>
<dbReference type="Gene3D" id="1.10.10.60">
    <property type="entry name" value="Homeodomain-like"/>
    <property type="match status" value="1"/>
</dbReference>
<dbReference type="EMBL" id="UPHQ01000165">
    <property type="protein sequence ID" value="VBA40761.1"/>
    <property type="molecule type" value="Genomic_DNA"/>
</dbReference>
<evidence type="ECO:0000256" key="1">
    <source>
        <dbReference type="ARBA" id="ARBA00023015"/>
    </source>
</evidence>
<dbReference type="GO" id="GO:0003700">
    <property type="term" value="F:DNA-binding transcription factor activity"/>
    <property type="evidence" value="ECO:0007669"/>
    <property type="project" value="TreeGrafter"/>
</dbReference>
<dbReference type="PRINTS" id="PR00455">
    <property type="entry name" value="HTHTETR"/>
</dbReference>
<dbReference type="PROSITE" id="PS50977">
    <property type="entry name" value="HTH_TETR_2"/>
    <property type="match status" value="1"/>
</dbReference>
<evidence type="ECO:0000313" key="7">
    <source>
        <dbReference type="EMBL" id="VBA40761.1"/>
    </source>
</evidence>
<dbReference type="SUPFAM" id="SSF48498">
    <property type="entry name" value="Tetracyclin repressor-like, C-terminal domain"/>
    <property type="match status" value="1"/>
</dbReference>
<evidence type="ECO:0000313" key="8">
    <source>
        <dbReference type="Proteomes" id="UP000267289"/>
    </source>
</evidence>
<feature type="region of interest" description="Disordered" evidence="5">
    <location>
        <begin position="162"/>
        <end position="219"/>
    </location>
</feature>
<sequence length="243" mass="25765">MAVERRGNDPRKRAPRPRRSPGRLDRSLDADILEAALAGVAESGYDQLSMDDIASRARVGKAAIYRRWPSKAEVVADAIAHWRRGVGSVDPPNTGSLRGDIDALVAAVPDFDDADQAAIRIIVGVATAAMHNPVLAAALDDLVLSRPRQLLRVVLDHAVARGAVPRGPGPEPDTRCRDGPQRAAGDDGTASRSSIRSTCSRRGDPAACHRAGPVNPGPFIPPRGTVAIAASRPLVARLCTRRN</sequence>
<dbReference type="Proteomes" id="UP000267289">
    <property type="component" value="Unassembled WGS sequence"/>
</dbReference>
<dbReference type="GO" id="GO:0000976">
    <property type="term" value="F:transcription cis-regulatory region binding"/>
    <property type="evidence" value="ECO:0007669"/>
    <property type="project" value="TreeGrafter"/>
</dbReference>
<evidence type="ECO:0000256" key="5">
    <source>
        <dbReference type="SAM" id="MobiDB-lite"/>
    </source>
</evidence>
<keyword evidence="3" id="KW-0804">Transcription</keyword>
<dbReference type="InterPro" id="IPR001647">
    <property type="entry name" value="HTH_TetR"/>
</dbReference>
<name>A0A498Q632_9MYCO</name>
<dbReference type="AlphaFoldDB" id="A0A498Q632"/>
<feature type="compositionally biased region" description="Low complexity" evidence="5">
    <location>
        <begin position="191"/>
        <end position="200"/>
    </location>
</feature>
<feature type="DNA-binding region" description="H-T-H motif" evidence="4">
    <location>
        <begin position="49"/>
        <end position="68"/>
    </location>
</feature>
<dbReference type="PANTHER" id="PTHR30055:SF148">
    <property type="entry name" value="TETR-FAMILY TRANSCRIPTIONAL REGULATOR"/>
    <property type="match status" value="1"/>
</dbReference>
<evidence type="ECO:0000256" key="3">
    <source>
        <dbReference type="ARBA" id="ARBA00023163"/>
    </source>
</evidence>
<reference evidence="7 8" key="1">
    <citation type="submission" date="2018-09" db="EMBL/GenBank/DDBJ databases">
        <authorList>
            <person name="Tagini F."/>
        </authorList>
    </citation>
    <scope>NUCLEOTIDE SEQUENCE [LARGE SCALE GENOMIC DNA]</scope>
    <source>
        <strain evidence="7 8">MK13</strain>
    </source>
</reference>
<dbReference type="PANTHER" id="PTHR30055">
    <property type="entry name" value="HTH-TYPE TRANSCRIPTIONAL REGULATOR RUTR"/>
    <property type="match status" value="1"/>
</dbReference>
<evidence type="ECO:0000256" key="4">
    <source>
        <dbReference type="PROSITE-ProRule" id="PRU00335"/>
    </source>
</evidence>
<dbReference type="InterPro" id="IPR011075">
    <property type="entry name" value="TetR_C"/>
</dbReference>
<dbReference type="Pfam" id="PF16859">
    <property type="entry name" value="TetR_C_11"/>
    <property type="match status" value="1"/>
</dbReference>
<dbReference type="InterPro" id="IPR036271">
    <property type="entry name" value="Tet_transcr_reg_TetR-rel_C_sf"/>
</dbReference>
<feature type="domain" description="HTH tetR-type" evidence="6">
    <location>
        <begin position="26"/>
        <end position="86"/>
    </location>
</feature>
<evidence type="ECO:0000256" key="2">
    <source>
        <dbReference type="ARBA" id="ARBA00023125"/>
    </source>
</evidence>
<dbReference type="InterPro" id="IPR009057">
    <property type="entry name" value="Homeodomain-like_sf"/>
</dbReference>
<keyword evidence="1" id="KW-0805">Transcription regulation</keyword>
<dbReference type="Gene3D" id="1.10.357.10">
    <property type="entry name" value="Tetracycline Repressor, domain 2"/>
    <property type="match status" value="1"/>
</dbReference>
<dbReference type="Pfam" id="PF00440">
    <property type="entry name" value="TetR_N"/>
    <property type="match status" value="1"/>
</dbReference>
<proteinExistence type="predicted"/>
<feature type="compositionally biased region" description="Basic and acidic residues" evidence="5">
    <location>
        <begin position="1"/>
        <end position="12"/>
    </location>
</feature>
<protein>
    <submittedName>
        <fullName evidence="7">Putative HTH-type transcriptional regulator</fullName>
    </submittedName>
</protein>